<protein>
    <submittedName>
        <fullName evidence="2">Uncharacterized protein</fullName>
    </submittedName>
</protein>
<proteinExistence type="predicted"/>
<dbReference type="Proteomes" id="UP000262257">
    <property type="component" value="Unassembled WGS sequence"/>
</dbReference>
<feature type="transmembrane region" description="Helical" evidence="1">
    <location>
        <begin position="12"/>
        <end position="29"/>
    </location>
</feature>
<evidence type="ECO:0000313" key="3">
    <source>
        <dbReference type="Proteomes" id="UP000262257"/>
    </source>
</evidence>
<evidence type="ECO:0000256" key="1">
    <source>
        <dbReference type="SAM" id="Phobius"/>
    </source>
</evidence>
<reference evidence="2 3" key="1">
    <citation type="journal article" date="2018" name="Nat. Biotechnol.">
        <title>A standardized bacterial taxonomy based on genome phylogeny substantially revises the tree of life.</title>
        <authorList>
            <person name="Parks D.H."/>
            <person name="Chuvochina M."/>
            <person name="Waite D.W."/>
            <person name="Rinke C."/>
            <person name="Skarshewski A."/>
            <person name="Chaumeil P.A."/>
            <person name="Hugenholtz P."/>
        </authorList>
    </citation>
    <scope>NUCLEOTIDE SEQUENCE [LARGE SCALE GENOMIC DNA]</scope>
    <source>
        <strain evidence="2">UBA10045</strain>
    </source>
</reference>
<comment type="caution">
    <text evidence="2">The sequence shown here is derived from an EMBL/GenBank/DDBJ whole genome shotgun (WGS) entry which is preliminary data.</text>
</comment>
<evidence type="ECO:0000313" key="2">
    <source>
        <dbReference type="EMBL" id="HCM32306.1"/>
    </source>
</evidence>
<keyword evidence="1" id="KW-0812">Transmembrane</keyword>
<keyword evidence="1" id="KW-0472">Membrane</keyword>
<sequence>MPKSLLGKLCKIKVYDLALLATFLLFYPINKPQEVAYFLFISKGRSIPISASFQISLCLEVYISVILLVVLPARVWTDFPAFLYKEMEV</sequence>
<dbReference type="EMBL" id="DPXL01000168">
    <property type="protein sequence ID" value="HCM32306.1"/>
    <property type="molecule type" value="Genomic_DNA"/>
</dbReference>
<keyword evidence="1" id="KW-1133">Transmembrane helix</keyword>
<feature type="transmembrane region" description="Helical" evidence="1">
    <location>
        <begin position="49"/>
        <end position="71"/>
    </location>
</feature>
<accession>A0A3D3G2P9</accession>
<dbReference type="AlphaFoldDB" id="A0A3D3G2P9"/>
<gene>
    <name evidence="2" type="ORF">DIC32_13385</name>
</gene>
<name>A0A3D3G2P9_ACIRA</name>
<organism evidence="2 3">
    <name type="scientific">Acinetobacter radioresistens</name>
    <dbReference type="NCBI Taxonomy" id="40216"/>
    <lineage>
        <taxon>Bacteria</taxon>
        <taxon>Pseudomonadati</taxon>
        <taxon>Pseudomonadota</taxon>
        <taxon>Gammaproteobacteria</taxon>
        <taxon>Moraxellales</taxon>
        <taxon>Moraxellaceae</taxon>
        <taxon>Acinetobacter</taxon>
    </lineage>
</organism>